<protein>
    <recommendedName>
        <fullName evidence="2">Calcineurin-like phosphoesterase domain-containing protein</fullName>
    </recommendedName>
</protein>
<feature type="region of interest" description="Disordered" evidence="1">
    <location>
        <begin position="499"/>
        <end position="533"/>
    </location>
</feature>
<dbReference type="OMA" id="YWHQYGH"/>
<dbReference type="RefSeq" id="XP_012200614.1">
    <property type="nucleotide sequence ID" value="XM_012345224.1"/>
</dbReference>
<dbReference type="AlphaFoldDB" id="A0A067CCQ7"/>
<dbReference type="InterPro" id="IPR051693">
    <property type="entry name" value="UPF0046_metallophosphoest"/>
</dbReference>
<dbReference type="OrthoDB" id="630188at2759"/>
<dbReference type="EMBL" id="KK583210">
    <property type="protein sequence ID" value="KDO28549.1"/>
    <property type="molecule type" value="Genomic_DNA"/>
</dbReference>
<dbReference type="Pfam" id="PF00149">
    <property type="entry name" value="Metallophos"/>
    <property type="match status" value="1"/>
</dbReference>
<dbReference type="Gene3D" id="3.60.21.10">
    <property type="match status" value="1"/>
</dbReference>
<dbReference type="GeneID" id="24128755"/>
<evidence type="ECO:0000259" key="2">
    <source>
        <dbReference type="Pfam" id="PF00149"/>
    </source>
</evidence>
<dbReference type="CDD" id="cd07379">
    <property type="entry name" value="MPP_239FB"/>
    <property type="match status" value="1"/>
</dbReference>
<keyword evidence="4" id="KW-1185">Reference proteome</keyword>
<dbReference type="Proteomes" id="UP000030745">
    <property type="component" value="Unassembled WGS sequence"/>
</dbReference>
<evidence type="ECO:0000313" key="3">
    <source>
        <dbReference type="EMBL" id="KDO28549.1"/>
    </source>
</evidence>
<dbReference type="KEGG" id="spar:SPRG_06407"/>
<reference evidence="3 4" key="1">
    <citation type="journal article" date="2013" name="PLoS Genet.">
        <title>Distinctive expansion of potential virulence genes in the genome of the oomycete fish pathogen Saprolegnia parasitica.</title>
        <authorList>
            <person name="Jiang R.H."/>
            <person name="de Bruijn I."/>
            <person name="Haas B.J."/>
            <person name="Belmonte R."/>
            <person name="Lobach L."/>
            <person name="Christie J."/>
            <person name="van den Ackerveken G."/>
            <person name="Bottin A."/>
            <person name="Bulone V."/>
            <person name="Diaz-Moreno S.M."/>
            <person name="Dumas B."/>
            <person name="Fan L."/>
            <person name="Gaulin E."/>
            <person name="Govers F."/>
            <person name="Grenville-Briggs L.J."/>
            <person name="Horner N.R."/>
            <person name="Levin J.Z."/>
            <person name="Mammella M."/>
            <person name="Meijer H.J."/>
            <person name="Morris P."/>
            <person name="Nusbaum C."/>
            <person name="Oome S."/>
            <person name="Phillips A.J."/>
            <person name="van Rooyen D."/>
            <person name="Rzeszutek E."/>
            <person name="Saraiva M."/>
            <person name="Secombes C.J."/>
            <person name="Seidl M.F."/>
            <person name="Snel B."/>
            <person name="Stassen J.H."/>
            <person name="Sykes S."/>
            <person name="Tripathy S."/>
            <person name="van den Berg H."/>
            <person name="Vega-Arreguin J.C."/>
            <person name="Wawra S."/>
            <person name="Young S.K."/>
            <person name="Zeng Q."/>
            <person name="Dieguez-Uribeondo J."/>
            <person name="Russ C."/>
            <person name="Tyler B.M."/>
            <person name="van West P."/>
        </authorList>
    </citation>
    <scope>NUCLEOTIDE SEQUENCE [LARGE SCALE GENOMIC DNA]</scope>
    <source>
        <strain evidence="3 4">CBS 223.65</strain>
    </source>
</reference>
<evidence type="ECO:0000313" key="4">
    <source>
        <dbReference type="Proteomes" id="UP000030745"/>
    </source>
</evidence>
<proteinExistence type="predicted"/>
<accession>A0A067CCQ7</accession>
<sequence length="547" mass="59321">MAEFDAQYVHLVREGLSRVAIEARLAADGIEDVSGFWQAIAHQALLDACDPTQPIDQTWRRLYPFQYFEPNYALPPLASPKTPGYLRVVVISDTHGLHGNMDAIPDGDILLHAGDFTDTGDRDEVLAFNAFLAALPHRYKVVIAGNHESTFDKAHYPMHWQRYGTRCNELVIIEGYSIYGTPWQPEFCNWAFNLPRGSDALRAKWAAIPDDVDILLTHTPPLGRGDHVGISNVGDVDLLQHVQHRIKPLYHVFGHVHEGYGASCDGTTVFLNASNCDEDYKAINPVMVLDLPPRLAATADTAHAYHTKFASQTQQSANFALRRFRIQGTSGDQVFQEALRTRPINRGNARAMKYCFLEKAHEHAVPAPPAPIAPNYSVATTRVRKLGKSVSVSVLQPDTLGPLPTIATTDAPPRRGLGGRRLISKSAGLAVLPEEDELKQDAPAPTAVEPPCVMCQYNVPGHVHKPSAPVAPTPSVVADAPPADDCVLCKYNVAGHVHPRSDPPPAPAPAPTVAASTTETAPGTSPRASSSIECSEMVQKAIAAHAA</sequence>
<gene>
    <name evidence="3" type="ORF">SPRG_06407</name>
</gene>
<evidence type="ECO:0000256" key="1">
    <source>
        <dbReference type="SAM" id="MobiDB-lite"/>
    </source>
</evidence>
<dbReference type="PANTHER" id="PTHR12905">
    <property type="entry name" value="METALLOPHOSPHOESTERASE"/>
    <property type="match status" value="1"/>
</dbReference>
<dbReference type="PANTHER" id="PTHR12905:SF0">
    <property type="entry name" value="CALCINEURIN-LIKE PHOSPHOESTERASE DOMAIN-CONTAINING PROTEIN"/>
    <property type="match status" value="1"/>
</dbReference>
<dbReference type="InterPro" id="IPR004843">
    <property type="entry name" value="Calcineurin-like_PHP"/>
</dbReference>
<feature type="compositionally biased region" description="Low complexity" evidence="1">
    <location>
        <begin position="511"/>
        <end position="522"/>
    </location>
</feature>
<dbReference type="VEuPathDB" id="FungiDB:SPRG_06407"/>
<dbReference type="GO" id="GO:0016787">
    <property type="term" value="F:hydrolase activity"/>
    <property type="evidence" value="ECO:0007669"/>
    <property type="project" value="InterPro"/>
</dbReference>
<dbReference type="InterPro" id="IPR029052">
    <property type="entry name" value="Metallo-depent_PP-like"/>
</dbReference>
<dbReference type="SUPFAM" id="SSF56300">
    <property type="entry name" value="Metallo-dependent phosphatases"/>
    <property type="match status" value="1"/>
</dbReference>
<feature type="domain" description="Calcineurin-like phosphoesterase" evidence="2">
    <location>
        <begin position="86"/>
        <end position="258"/>
    </location>
</feature>
<name>A0A067CCQ7_SAPPC</name>
<organism evidence="3 4">
    <name type="scientific">Saprolegnia parasitica (strain CBS 223.65)</name>
    <dbReference type="NCBI Taxonomy" id="695850"/>
    <lineage>
        <taxon>Eukaryota</taxon>
        <taxon>Sar</taxon>
        <taxon>Stramenopiles</taxon>
        <taxon>Oomycota</taxon>
        <taxon>Saprolegniomycetes</taxon>
        <taxon>Saprolegniales</taxon>
        <taxon>Saprolegniaceae</taxon>
        <taxon>Saprolegnia</taxon>
    </lineage>
</organism>